<keyword evidence="2" id="KW-0472">Membrane</keyword>
<proteinExistence type="predicted"/>
<evidence type="ECO:0000313" key="4">
    <source>
        <dbReference type="Proteomes" id="UP001589698"/>
    </source>
</evidence>
<comment type="caution">
    <text evidence="3">The sequence shown here is derived from an EMBL/GenBank/DDBJ whole genome shotgun (WGS) entry which is preliminary data.</text>
</comment>
<feature type="compositionally biased region" description="Low complexity" evidence="1">
    <location>
        <begin position="1"/>
        <end position="13"/>
    </location>
</feature>
<dbReference type="Proteomes" id="UP001589698">
    <property type="component" value="Unassembled WGS sequence"/>
</dbReference>
<keyword evidence="4" id="KW-1185">Reference proteome</keyword>
<keyword evidence="2" id="KW-1133">Transmembrane helix</keyword>
<protein>
    <recommendedName>
        <fullName evidence="5">Alpha/beta-hydrolase catalytic domain-containing protein</fullName>
    </recommendedName>
</protein>
<dbReference type="EMBL" id="JBHLXH010000003">
    <property type="protein sequence ID" value="MFC0224631.1"/>
    <property type="molecule type" value="Genomic_DNA"/>
</dbReference>
<gene>
    <name evidence="3" type="ORF">ACFFJG_19235</name>
</gene>
<feature type="region of interest" description="Disordered" evidence="1">
    <location>
        <begin position="1"/>
        <end position="29"/>
    </location>
</feature>
<evidence type="ECO:0000313" key="3">
    <source>
        <dbReference type="EMBL" id="MFC0224631.1"/>
    </source>
</evidence>
<organism evidence="3 4">
    <name type="scientific">Nocardioides zeicaulis</name>
    <dbReference type="NCBI Taxonomy" id="1776857"/>
    <lineage>
        <taxon>Bacteria</taxon>
        <taxon>Bacillati</taxon>
        <taxon>Actinomycetota</taxon>
        <taxon>Actinomycetes</taxon>
        <taxon>Propionibacteriales</taxon>
        <taxon>Nocardioidaceae</taxon>
        <taxon>Nocardioides</taxon>
    </lineage>
</organism>
<reference evidence="3 4" key="1">
    <citation type="submission" date="2024-09" db="EMBL/GenBank/DDBJ databases">
        <authorList>
            <person name="Sun Q."/>
            <person name="Mori K."/>
        </authorList>
    </citation>
    <scope>NUCLEOTIDE SEQUENCE [LARGE SCALE GENOMIC DNA]</scope>
    <source>
        <strain evidence="3 4">CCM 8654</strain>
    </source>
</reference>
<accession>A0ABV6E6K4</accession>
<dbReference type="RefSeq" id="WP_378520411.1">
    <property type="nucleotide sequence ID" value="NZ_CBCSDI010000018.1"/>
</dbReference>
<sequence length="161" mass="16228">METTSSTPRDTSGGTSGGTSSGAGTPEAARGWASDLATAAATGVVTTFLPMHRWSRRAQWSLHGGFGALASAATVLGLRIHGRDEDDAPPPVATVAALALGVGAVTALVSRGGQGLDTWAEHGLTARGVRRPRLWMGAAAATLSLAMSVVERRLDGPVASG</sequence>
<keyword evidence="2" id="KW-0812">Transmembrane</keyword>
<feature type="transmembrane region" description="Helical" evidence="2">
    <location>
        <begin position="92"/>
        <end position="113"/>
    </location>
</feature>
<evidence type="ECO:0000256" key="2">
    <source>
        <dbReference type="SAM" id="Phobius"/>
    </source>
</evidence>
<name>A0ABV6E6K4_9ACTN</name>
<evidence type="ECO:0000256" key="1">
    <source>
        <dbReference type="SAM" id="MobiDB-lite"/>
    </source>
</evidence>
<feature type="transmembrane region" description="Helical" evidence="2">
    <location>
        <begin position="60"/>
        <end position="80"/>
    </location>
</feature>
<evidence type="ECO:0008006" key="5">
    <source>
        <dbReference type="Google" id="ProtNLM"/>
    </source>
</evidence>